<evidence type="ECO:0000256" key="2">
    <source>
        <dbReference type="ARBA" id="ARBA00008107"/>
    </source>
</evidence>
<dbReference type="Proteomes" id="UP000284841">
    <property type="component" value="Unassembled WGS sequence"/>
</dbReference>
<evidence type="ECO:0000256" key="4">
    <source>
        <dbReference type="ARBA" id="ARBA00022448"/>
    </source>
</evidence>
<dbReference type="Gene3D" id="1.20.58.220">
    <property type="entry name" value="Phosphate transport system protein phou homolog 2, domain 2"/>
    <property type="match status" value="1"/>
</dbReference>
<evidence type="ECO:0000256" key="6">
    <source>
        <dbReference type="ARBA" id="ARBA00022592"/>
    </source>
</evidence>
<organism evidence="9 10">
    <name type="scientific">Emergencia timonensis</name>
    <dbReference type="NCBI Taxonomy" id="1776384"/>
    <lineage>
        <taxon>Bacteria</taxon>
        <taxon>Bacillati</taxon>
        <taxon>Bacillota</taxon>
        <taxon>Clostridia</taxon>
        <taxon>Peptostreptococcales</taxon>
        <taxon>Anaerovoracaceae</taxon>
        <taxon>Emergencia</taxon>
    </lineage>
</organism>
<dbReference type="EMBL" id="QRMS01000001">
    <property type="protein sequence ID" value="RHJ89015.1"/>
    <property type="molecule type" value="Genomic_DNA"/>
</dbReference>
<name>A0A415E5U4_9FIRM</name>
<dbReference type="InterPro" id="IPR028366">
    <property type="entry name" value="PhoU"/>
</dbReference>
<dbReference type="SUPFAM" id="SSF109755">
    <property type="entry name" value="PhoU-like"/>
    <property type="match status" value="1"/>
</dbReference>
<evidence type="ECO:0000313" key="9">
    <source>
        <dbReference type="EMBL" id="RHJ89015.1"/>
    </source>
</evidence>
<proteinExistence type="inferred from homology"/>
<dbReference type="AlphaFoldDB" id="A0A415E5U4"/>
<dbReference type="Pfam" id="PF01895">
    <property type="entry name" value="PhoU"/>
    <property type="match status" value="2"/>
</dbReference>
<dbReference type="STRING" id="1776384.GCA_900086585_02243"/>
<dbReference type="PIRSF" id="PIRSF003107">
    <property type="entry name" value="PhoU"/>
    <property type="match status" value="1"/>
</dbReference>
<dbReference type="InterPro" id="IPR026022">
    <property type="entry name" value="PhoU_dom"/>
</dbReference>
<dbReference type="InterPro" id="IPR038078">
    <property type="entry name" value="PhoU-like_sf"/>
</dbReference>
<protein>
    <recommendedName>
        <fullName evidence="7">Phosphate-specific transport system accessory protein PhoU</fullName>
    </recommendedName>
</protein>
<dbReference type="GO" id="GO:0030643">
    <property type="term" value="P:intracellular phosphate ion homeostasis"/>
    <property type="evidence" value="ECO:0007669"/>
    <property type="project" value="InterPro"/>
</dbReference>
<dbReference type="RefSeq" id="WP_067538368.1">
    <property type="nucleotide sequence ID" value="NZ_AP025567.1"/>
</dbReference>
<keyword evidence="10" id="KW-1185">Reference proteome</keyword>
<comment type="function">
    <text evidence="7">Plays a role in the regulation of phosphate uptake.</text>
</comment>
<keyword evidence="6 7" id="KW-0592">Phosphate transport</keyword>
<comment type="subcellular location">
    <subcellularLocation>
        <location evidence="1 7">Cytoplasm</location>
    </subcellularLocation>
</comment>
<sequence>MRNRFDEQLALLNVELIKMGSLCELAISNVIKGLLDDNDELLNLVTDTDSEIDEKEREIESMCLKLLLQQQPVAKDLRTISSALKMISDMERIGDQASDIAEIAGYIEGEDAKNHTHLKHMAQAAAQMVTESIKSFVDKDLKLAHKVMKDDDVVDDHFDEVKKDIINLIRDGGASAEFSLDLLMIAKYLERIGDHAVNIAEWVEFSITGEHLSEELRNRMEL</sequence>
<dbReference type="GO" id="GO:0045936">
    <property type="term" value="P:negative regulation of phosphate metabolic process"/>
    <property type="evidence" value="ECO:0007669"/>
    <property type="project" value="InterPro"/>
</dbReference>
<feature type="domain" description="PhoU" evidence="8">
    <location>
        <begin position="17"/>
        <end position="103"/>
    </location>
</feature>
<accession>A0A415E5U4</accession>
<keyword evidence="5 7" id="KW-0963">Cytoplasm</keyword>
<dbReference type="FunFam" id="1.20.58.220:FF:000004">
    <property type="entry name" value="Phosphate-specific transport system accessory protein PhoU"/>
    <property type="match status" value="1"/>
</dbReference>
<dbReference type="PANTHER" id="PTHR42930:SF3">
    <property type="entry name" value="PHOSPHATE-SPECIFIC TRANSPORT SYSTEM ACCESSORY PROTEIN PHOU"/>
    <property type="match status" value="1"/>
</dbReference>
<evidence type="ECO:0000313" key="10">
    <source>
        <dbReference type="Proteomes" id="UP000284841"/>
    </source>
</evidence>
<keyword evidence="4 7" id="KW-0813">Transport</keyword>
<dbReference type="PANTHER" id="PTHR42930">
    <property type="entry name" value="PHOSPHATE-SPECIFIC TRANSPORT SYSTEM ACCESSORY PROTEIN PHOU"/>
    <property type="match status" value="1"/>
</dbReference>
<dbReference type="NCBIfam" id="TIGR02135">
    <property type="entry name" value="phoU_full"/>
    <property type="match status" value="1"/>
</dbReference>
<feature type="domain" description="PhoU" evidence="8">
    <location>
        <begin position="118"/>
        <end position="203"/>
    </location>
</feature>
<comment type="subunit">
    <text evidence="3 7">Homodimer.</text>
</comment>
<dbReference type="OrthoDB" id="9814256at2"/>
<evidence type="ECO:0000259" key="8">
    <source>
        <dbReference type="Pfam" id="PF01895"/>
    </source>
</evidence>
<comment type="caution">
    <text evidence="9">The sequence shown here is derived from an EMBL/GenBank/DDBJ whole genome shotgun (WGS) entry which is preliminary data.</text>
</comment>
<evidence type="ECO:0000256" key="1">
    <source>
        <dbReference type="ARBA" id="ARBA00004496"/>
    </source>
</evidence>
<dbReference type="GeneID" id="83004596"/>
<comment type="similarity">
    <text evidence="2 7">Belongs to the PhoU family.</text>
</comment>
<evidence type="ECO:0000256" key="3">
    <source>
        <dbReference type="ARBA" id="ARBA00011738"/>
    </source>
</evidence>
<evidence type="ECO:0000256" key="7">
    <source>
        <dbReference type="PIRNR" id="PIRNR003107"/>
    </source>
</evidence>
<evidence type="ECO:0000256" key="5">
    <source>
        <dbReference type="ARBA" id="ARBA00022490"/>
    </source>
</evidence>
<gene>
    <name evidence="9" type="primary">phoU</name>
    <name evidence="9" type="ORF">DW099_00100</name>
</gene>
<dbReference type="GO" id="GO:0005737">
    <property type="term" value="C:cytoplasm"/>
    <property type="evidence" value="ECO:0007669"/>
    <property type="project" value="UniProtKB-SubCell"/>
</dbReference>
<dbReference type="GO" id="GO:0006817">
    <property type="term" value="P:phosphate ion transport"/>
    <property type="evidence" value="ECO:0007669"/>
    <property type="project" value="UniProtKB-KW"/>
</dbReference>
<reference evidence="9 10" key="1">
    <citation type="submission" date="2018-08" db="EMBL/GenBank/DDBJ databases">
        <title>A genome reference for cultivated species of the human gut microbiota.</title>
        <authorList>
            <person name="Zou Y."/>
            <person name="Xue W."/>
            <person name="Luo G."/>
        </authorList>
    </citation>
    <scope>NUCLEOTIDE SEQUENCE [LARGE SCALE GENOMIC DNA]</scope>
    <source>
        <strain evidence="9 10">AM07-24</strain>
    </source>
</reference>